<evidence type="ECO:0000313" key="6">
    <source>
        <dbReference type="Proteomes" id="UP001161294"/>
    </source>
</evidence>
<dbReference type="InterPro" id="IPR010998">
    <property type="entry name" value="Integrase_recombinase_N"/>
</dbReference>
<dbReference type="InterPro" id="IPR002104">
    <property type="entry name" value="Integrase_catalytic"/>
</dbReference>
<accession>A0AA42W2S8</accession>
<sequence>MATPKKTAAGTWRIQIEVRGQRDAGTFDTRREAVEWAATRTAELKALAVGGKVGAKMLGQSRTLNDALKKYKEEVSPGKRGWRWEFVRIDAITTKHAAWPGKRLLVDLDAQDLIGWRDARLKEVARSTVLRDMTLVGHALETARREWGWLSENPMRDVTKPAEPDHRERIISGPEIRAMLRELGWGRRKPVRSVAQAVAHCFIAALQTGMRAGELTGLAWGDVRSDYCTLHAGRTKTGKARQVPLTAAALRNLEALRGWDGDLVFGLKSQTLDAMFRKYRARAGMEGFTFHDARHTAATRMAQVLHVLDLCKVFGWESTARALTYYNPTGSDIAARLNAARGGSAVPPTR</sequence>
<dbReference type="Gene3D" id="1.10.150.130">
    <property type="match status" value="1"/>
</dbReference>
<dbReference type="GO" id="GO:0003677">
    <property type="term" value="F:DNA binding"/>
    <property type="evidence" value="ECO:0007669"/>
    <property type="project" value="UniProtKB-KW"/>
</dbReference>
<dbReference type="InterPro" id="IPR011010">
    <property type="entry name" value="DNA_brk_join_enz"/>
</dbReference>
<comment type="caution">
    <text evidence="5">The sequence shown here is derived from an EMBL/GenBank/DDBJ whole genome shotgun (WGS) entry which is preliminary data.</text>
</comment>
<dbReference type="PANTHER" id="PTHR30349">
    <property type="entry name" value="PHAGE INTEGRASE-RELATED"/>
    <property type="match status" value="1"/>
</dbReference>
<evidence type="ECO:0000256" key="1">
    <source>
        <dbReference type="ARBA" id="ARBA00022908"/>
    </source>
</evidence>
<dbReference type="EMBL" id="JAOCJW010000006">
    <property type="protein sequence ID" value="MDH2004906.1"/>
    <property type="molecule type" value="Genomic_DNA"/>
</dbReference>
<dbReference type="Proteomes" id="UP001161294">
    <property type="component" value="Unassembled WGS sequence"/>
</dbReference>
<dbReference type="InterPro" id="IPR013762">
    <property type="entry name" value="Integrase-like_cat_sf"/>
</dbReference>
<dbReference type="InterPro" id="IPR050090">
    <property type="entry name" value="Tyrosine_recombinase_XerCD"/>
</dbReference>
<dbReference type="PROSITE" id="PS51898">
    <property type="entry name" value="TYR_RECOMBINASE"/>
    <property type="match status" value="1"/>
</dbReference>
<dbReference type="Gene3D" id="1.10.443.10">
    <property type="entry name" value="Intergrase catalytic core"/>
    <property type="match status" value="1"/>
</dbReference>
<dbReference type="RefSeq" id="WP_279852836.1">
    <property type="nucleotide sequence ID" value="NZ_JAOCIA010000005.1"/>
</dbReference>
<dbReference type="GO" id="GO:0006310">
    <property type="term" value="P:DNA recombination"/>
    <property type="evidence" value="ECO:0007669"/>
    <property type="project" value="UniProtKB-KW"/>
</dbReference>
<reference evidence="5" key="1">
    <citation type="submission" date="2022-09" db="EMBL/GenBank/DDBJ databases">
        <title>Intensive care unit water sources are persistently colonized with multi-drug resistant bacteria and are the site of extensive horizontal gene transfer of antibiotic resistance genes.</title>
        <authorList>
            <person name="Diorio-Toth L."/>
        </authorList>
    </citation>
    <scope>NUCLEOTIDE SEQUENCE</scope>
    <source>
        <strain evidence="5">GD03686</strain>
    </source>
</reference>
<keyword evidence="2" id="KW-0238">DNA-binding</keyword>
<feature type="domain" description="Tyr recombinase" evidence="4">
    <location>
        <begin position="166"/>
        <end position="341"/>
    </location>
</feature>
<dbReference type="AlphaFoldDB" id="A0AA42W2S8"/>
<dbReference type="PANTHER" id="PTHR30349:SF94">
    <property type="entry name" value="INTEGRASE_RECOMBINASE HI_1414-RELATED"/>
    <property type="match status" value="1"/>
</dbReference>
<evidence type="ECO:0000256" key="2">
    <source>
        <dbReference type="ARBA" id="ARBA00023125"/>
    </source>
</evidence>
<evidence type="ECO:0000259" key="4">
    <source>
        <dbReference type="PROSITE" id="PS51898"/>
    </source>
</evidence>
<keyword evidence="1" id="KW-0229">DNA integration</keyword>
<evidence type="ECO:0000256" key="3">
    <source>
        <dbReference type="ARBA" id="ARBA00023172"/>
    </source>
</evidence>
<organism evidence="5 6">
    <name type="scientific">Comamonas aquatica</name>
    <dbReference type="NCBI Taxonomy" id="225991"/>
    <lineage>
        <taxon>Bacteria</taxon>
        <taxon>Pseudomonadati</taxon>
        <taxon>Pseudomonadota</taxon>
        <taxon>Betaproteobacteria</taxon>
        <taxon>Burkholderiales</taxon>
        <taxon>Comamonadaceae</taxon>
        <taxon>Comamonas</taxon>
    </lineage>
</organism>
<dbReference type="Pfam" id="PF00589">
    <property type="entry name" value="Phage_integrase"/>
    <property type="match status" value="1"/>
</dbReference>
<proteinExistence type="predicted"/>
<gene>
    <name evidence="5" type="ORF">N5J23_04970</name>
</gene>
<dbReference type="GO" id="GO:0015074">
    <property type="term" value="P:DNA integration"/>
    <property type="evidence" value="ECO:0007669"/>
    <property type="project" value="UniProtKB-KW"/>
</dbReference>
<name>A0AA42W2S8_9BURK</name>
<evidence type="ECO:0000313" key="5">
    <source>
        <dbReference type="EMBL" id="MDH2004906.1"/>
    </source>
</evidence>
<dbReference type="SUPFAM" id="SSF56349">
    <property type="entry name" value="DNA breaking-rejoining enzymes"/>
    <property type="match status" value="1"/>
</dbReference>
<protein>
    <submittedName>
        <fullName evidence="5">Site-specific integrase</fullName>
    </submittedName>
</protein>
<dbReference type="CDD" id="cd00796">
    <property type="entry name" value="INT_Rci_Hp1_C"/>
    <property type="match status" value="1"/>
</dbReference>
<keyword evidence="3" id="KW-0233">DNA recombination</keyword>